<keyword evidence="1" id="KW-0732">Signal</keyword>
<reference evidence="2 3" key="1">
    <citation type="submission" date="2022-03" db="EMBL/GenBank/DDBJ databases">
        <title>Complete genome sequence of Enterococcus innesii DB-1.</title>
        <authorList>
            <person name="Fukuda D."/>
            <person name="Nolasco-Hipolito C."/>
        </authorList>
    </citation>
    <scope>NUCLEOTIDE SEQUENCE [LARGE SCALE GENOMIC DNA]</scope>
    <source>
        <strain evidence="2 3">DB-1</strain>
    </source>
</reference>
<evidence type="ECO:0008006" key="4">
    <source>
        <dbReference type="Google" id="ProtNLM"/>
    </source>
</evidence>
<evidence type="ECO:0000313" key="2">
    <source>
        <dbReference type="EMBL" id="BDG69676.1"/>
    </source>
</evidence>
<dbReference type="Proteomes" id="UP000831692">
    <property type="component" value="Chromosome"/>
</dbReference>
<protein>
    <recommendedName>
        <fullName evidence="4">WxL domain-containing protein</fullName>
    </recommendedName>
</protein>
<evidence type="ECO:0000313" key="3">
    <source>
        <dbReference type="Proteomes" id="UP000831692"/>
    </source>
</evidence>
<name>A0ABM7XWW6_9ENTE</name>
<sequence>MKKITLATTLLIALTSLGLATTANAAEATDTTKGATLNVKEGASTIEMADLNDPDIDFKEIAKNGEELNTNLTTSIGYSAEFINREFGEKEIKLSVSTGEKAKGLTAEFAENAKTSDKVAQANNSILSGDIAVTLDATEFDSVSYLGEENPYVITLTAKETTTNVDPE</sequence>
<keyword evidence="3" id="KW-1185">Reference proteome</keyword>
<feature type="chain" id="PRO_5045394283" description="WxL domain-containing protein" evidence="1">
    <location>
        <begin position="26"/>
        <end position="168"/>
    </location>
</feature>
<gene>
    <name evidence="2" type="ORF">ENLAB_32400</name>
</gene>
<dbReference type="RefSeq" id="WP_244352043.1">
    <property type="nucleotide sequence ID" value="NZ_AP025635.1"/>
</dbReference>
<dbReference type="EMBL" id="AP025635">
    <property type="protein sequence ID" value="BDG69676.1"/>
    <property type="molecule type" value="Genomic_DNA"/>
</dbReference>
<dbReference type="GeneID" id="83459263"/>
<organism evidence="2 3">
    <name type="scientific">Enterococcus innesii</name>
    <dbReference type="NCBI Taxonomy" id="2839759"/>
    <lineage>
        <taxon>Bacteria</taxon>
        <taxon>Bacillati</taxon>
        <taxon>Bacillota</taxon>
        <taxon>Bacilli</taxon>
        <taxon>Lactobacillales</taxon>
        <taxon>Enterococcaceae</taxon>
        <taxon>Enterococcus</taxon>
    </lineage>
</organism>
<evidence type="ECO:0000256" key="1">
    <source>
        <dbReference type="SAM" id="SignalP"/>
    </source>
</evidence>
<feature type="signal peptide" evidence="1">
    <location>
        <begin position="1"/>
        <end position="25"/>
    </location>
</feature>
<proteinExistence type="predicted"/>
<accession>A0ABM7XWW6</accession>